<dbReference type="InterPro" id="IPR013824">
    <property type="entry name" value="Topo_IA_cen_sub1"/>
</dbReference>
<dbReference type="InterPro" id="IPR013497">
    <property type="entry name" value="Topo_IA_cen"/>
</dbReference>
<dbReference type="SUPFAM" id="SSF56712">
    <property type="entry name" value="Prokaryotic type I DNA topoisomerase"/>
    <property type="match status" value="1"/>
</dbReference>
<evidence type="ECO:0000259" key="2">
    <source>
        <dbReference type="PROSITE" id="PS52039"/>
    </source>
</evidence>
<dbReference type="Gene3D" id="1.10.460.10">
    <property type="entry name" value="Topoisomerase I, domain 2"/>
    <property type="match status" value="1"/>
</dbReference>
<comment type="caution">
    <text evidence="3">The sequence shown here is derived from an EMBL/GenBank/DDBJ whole genome shotgun (WGS) entry which is preliminary data.</text>
</comment>
<dbReference type="Pfam" id="PF01131">
    <property type="entry name" value="Topoisom_bac"/>
    <property type="match status" value="1"/>
</dbReference>
<organism evidence="3">
    <name type="scientific">human gut metagenome</name>
    <dbReference type="NCBI Taxonomy" id="408170"/>
    <lineage>
        <taxon>unclassified sequences</taxon>
        <taxon>metagenomes</taxon>
        <taxon>organismal metagenomes</taxon>
    </lineage>
</organism>
<dbReference type="GO" id="GO:0003677">
    <property type="term" value="F:DNA binding"/>
    <property type="evidence" value="ECO:0007669"/>
    <property type="project" value="InterPro"/>
</dbReference>
<dbReference type="PANTHER" id="PTHR42785:SF1">
    <property type="entry name" value="DNA TOPOISOMERASE"/>
    <property type="match status" value="1"/>
</dbReference>
<name>K1SUI7_9ZZZZ</name>
<protein>
    <submittedName>
        <fullName evidence="3">DNA topoisomerase I</fullName>
    </submittedName>
</protein>
<dbReference type="InterPro" id="IPR025589">
    <property type="entry name" value="Toprim_C_rpt"/>
</dbReference>
<feature type="domain" description="Topo IA-type catalytic" evidence="2">
    <location>
        <begin position="1"/>
        <end position="98"/>
    </location>
</feature>
<accession>K1SUI7</accession>
<proteinExistence type="predicted"/>
<dbReference type="AlphaFoldDB" id="K1SUI7"/>
<dbReference type="GO" id="GO:0006265">
    <property type="term" value="P:DNA topological change"/>
    <property type="evidence" value="ECO:0007669"/>
    <property type="project" value="InterPro"/>
</dbReference>
<dbReference type="PROSITE" id="PS52039">
    <property type="entry name" value="TOPO_IA_2"/>
    <property type="match status" value="1"/>
</dbReference>
<dbReference type="Pfam" id="PF13368">
    <property type="entry name" value="Toprim_C_rpt"/>
    <property type="match status" value="3"/>
</dbReference>
<dbReference type="EMBL" id="AJWZ01004835">
    <property type="protein sequence ID" value="EKC64287.1"/>
    <property type="molecule type" value="Genomic_DNA"/>
</dbReference>
<keyword evidence="1 3" id="KW-0413">Isomerase</keyword>
<reference evidence="3" key="1">
    <citation type="journal article" date="2013" name="Environ. Microbiol.">
        <title>Microbiota from the distal guts of lean and obese adolescents exhibit partial functional redundancy besides clear differences in community structure.</title>
        <authorList>
            <person name="Ferrer M."/>
            <person name="Ruiz A."/>
            <person name="Lanza F."/>
            <person name="Haange S.B."/>
            <person name="Oberbach A."/>
            <person name="Till H."/>
            <person name="Bargiela R."/>
            <person name="Campoy C."/>
            <person name="Segura M.T."/>
            <person name="Richter M."/>
            <person name="von Bergen M."/>
            <person name="Seifert J."/>
            <person name="Suarez A."/>
        </authorList>
    </citation>
    <scope>NUCLEOTIDE SEQUENCE</scope>
</reference>
<dbReference type="GO" id="GO:0003917">
    <property type="term" value="F:DNA topoisomerase type I (single strand cut, ATP-independent) activity"/>
    <property type="evidence" value="ECO:0007669"/>
    <property type="project" value="InterPro"/>
</dbReference>
<evidence type="ECO:0000256" key="1">
    <source>
        <dbReference type="ARBA" id="ARBA00023235"/>
    </source>
</evidence>
<dbReference type="PANTHER" id="PTHR42785">
    <property type="entry name" value="DNA TOPOISOMERASE, TYPE IA, CORE"/>
    <property type="match status" value="1"/>
</dbReference>
<gene>
    <name evidence="3" type="ORF">OBE_07042</name>
</gene>
<dbReference type="InterPro" id="IPR000380">
    <property type="entry name" value="Topo_IA"/>
</dbReference>
<evidence type="ECO:0000313" key="3">
    <source>
        <dbReference type="EMBL" id="EKC64287.1"/>
    </source>
</evidence>
<dbReference type="InterPro" id="IPR023405">
    <property type="entry name" value="Topo_IA_core_domain"/>
</dbReference>
<sequence>MVKGDKTGGERTFTIDSLKGIKITQKLKKEMAGSEKGKLLPTDIGIVVNDFLMENFPNIMNYNFTADVEKKFDDIAEGKTEWTNWMKDFDKGFEPEVKEVLEARNQHKAGERNLGNDPKTGKPVFVKIGRFGPVVQIGSAEDKDKPQFAQLPSDKSIETITLEEALELFKLPRELGDYEGITVTVGSGRYGPYILHNRKYVSIPKEDDPLTITLDRAIDLIKEKREAEEKRHLKVFDEDDKMEILNGKYGPYIAYDGKNYRIPKAKHESAEELTYEECMEIIKAAPEPKARGRKKS</sequence>